<protein>
    <submittedName>
        <fullName evidence="2">Uncharacterized protein</fullName>
    </submittedName>
</protein>
<accession>A0AAD1ZF46</accession>
<dbReference type="Proteomes" id="UP000834106">
    <property type="component" value="Chromosome 9"/>
</dbReference>
<feature type="region of interest" description="Disordered" evidence="1">
    <location>
        <begin position="1"/>
        <end position="91"/>
    </location>
</feature>
<organism evidence="2 3">
    <name type="scientific">Fraxinus pennsylvanica</name>
    <dbReference type="NCBI Taxonomy" id="56036"/>
    <lineage>
        <taxon>Eukaryota</taxon>
        <taxon>Viridiplantae</taxon>
        <taxon>Streptophyta</taxon>
        <taxon>Embryophyta</taxon>
        <taxon>Tracheophyta</taxon>
        <taxon>Spermatophyta</taxon>
        <taxon>Magnoliopsida</taxon>
        <taxon>eudicotyledons</taxon>
        <taxon>Gunneridae</taxon>
        <taxon>Pentapetalae</taxon>
        <taxon>asterids</taxon>
        <taxon>lamiids</taxon>
        <taxon>Lamiales</taxon>
        <taxon>Oleaceae</taxon>
        <taxon>Oleeae</taxon>
        <taxon>Fraxinus</taxon>
    </lineage>
</organism>
<sequence length="101" mass="11266">MIPIWQPLETEARIKDDGNPTSRGSSFSHTNFYSMVGDAQNSNLGANDDYGLPSSRGPTPRPSTFEEETKDNANKSRFYHGKTQYPAPNPGEMLWILKDTS</sequence>
<name>A0AAD1ZF46_9LAMI</name>
<evidence type="ECO:0000256" key="1">
    <source>
        <dbReference type="SAM" id="MobiDB-lite"/>
    </source>
</evidence>
<evidence type="ECO:0000313" key="2">
    <source>
        <dbReference type="EMBL" id="CAI9768094.1"/>
    </source>
</evidence>
<proteinExistence type="predicted"/>
<evidence type="ECO:0000313" key="3">
    <source>
        <dbReference type="Proteomes" id="UP000834106"/>
    </source>
</evidence>
<feature type="compositionally biased region" description="Polar residues" evidence="1">
    <location>
        <begin position="19"/>
        <end position="45"/>
    </location>
</feature>
<dbReference type="EMBL" id="OU503044">
    <property type="protein sequence ID" value="CAI9768094.1"/>
    <property type="molecule type" value="Genomic_DNA"/>
</dbReference>
<dbReference type="AlphaFoldDB" id="A0AAD1ZF46"/>
<reference evidence="2" key="1">
    <citation type="submission" date="2023-05" db="EMBL/GenBank/DDBJ databases">
        <authorList>
            <person name="Huff M."/>
        </authorList>
    </citation>
    <scope>NUCLEOTIDE SEQUENCE</scope>
</reference>
<gene>
    <name evidence="2" type="ORF">FPE_LOCUS15524</name>
</gene>
<keyword evidence="3" id="KW-1185">Reference proteome</keyword>